<organism evidence="4 5">
    <name type="scientific">Acetonema longum DSM 6540</name>
    <dbReference type="NCBI Taxonomy" id="1009370"/>
    <lineage>
        <taxon>Bacteria</taxon>
        <taxon>Bacillati</taxon>
        <taxon>Bacillota</taxon>
        <taxon>Negativicutes</taxon>
        <taxon>Acetonemataceae</taxon>
        <taxon>Acetonema</taxon>
    </lineage>
</organism>
<dbReference type="PANTHER" id="PTHR43278:SF2">
    <property type="entry name" value="IRON-SULFUR FLAVOPROTEIN"/>
    <property type="match status" value="1"/>
</dbReference>
<dbReference type="InterPro" id="IPR051796">
    <property type="entry name" value="ISF_SsuE-like"/>
</dbReference>
<protein>
    <submittedName>
        <fullName evidence="4">Multimeric flavodoxin domain-containing protein</fullName>
    </submittedName>
</protein>
<dbReference type="STRING" id="1009370.ALO_12871"/>
<proteinExistence type="predicted"/>
<evidence type="ECO:0000313" key="4">
    <source>
        <dbReference type="EMBL" id="EGO63602.1"/>
    </source>
</evidence>
<evidence type="ECO:0000313" key="5">
    <source>
        <dbReference type="Proteomes" id="UP000003240"/>
    </source>
</evidence>
<sequence length="216" mass="24208">MMTIIAVNGSPRKNWNTGILLQKALDGAAAAGAQTELVHLYDLSYKGCTGCLACKRKKGASLGRCAIRDDLQPVLERIGECDGLILGSPIYFSEVTGEMRSFLERLLFQYLSYDQERVARTPRPIPSAFIYTMNVQEAMLTNIGYTARLEGYKSLLERVLLSPSRSLAVTETLQTEDYSKYHMSMFDEVQRRSRRQEIFPVDCEKAYALGAALTAR</sequence>
<dbReference type="Proteomes" id="UP000003240">
    <property type="component" value="Unassembled WGS sequence"/>
</dbReference>
<feature type="domain" description="NADPH-dependent FMN reductase-like" evidence="3">
    <location>
        <begin position="2"/>
        <end position="107"/>
    </location>
</feature>
<evidence type="ECO:0000256" key="2">
    <source>
        <dbReference type="ARBA" id="ARBA00022643"/>
    </source>
</evidence>
<dbReference type="Pfam" id="PF03358">
    <property type="entry name" value="FMN_red"/>
    <property type="match status" value="1"/>
</dbReference>
<dbReference type="InterPro" id="IPR029039">
    <property type="entry name" value="Flavoprotein-like_sf"/>
</dbReference>
<keyword evidence="5" id="KW-1185">Reference proteome</keyword>
<gene>
    <name evidence="4" type="ORF">ALO_12871</name>
</gene>
<accession>F7NKG1</accession>
<dbReference type="Gene3D" id="3.40.50.360">
    <property type="match status" value="1"/>
</dbReference>
<evidence type="ECO:0000259" key="3">
    <source>
        <dbReference type="Pfam" id="PF03358"/>
    </source>
</evidence>
<comment type="caution">
    <text evidence="4">The sequence shown here is derived from an EMBL/GenBank/DDBJ whole genome shotgun (WGS) entry which is preliminary data.</text>
</comment>
<dbReference type="SUPFAM" id="SSF52218">
    <property type="entry name" value="Flavoproteins"/>
    <property type="match status" value="1"/>
</dbReference>
<dbReference type="EMBL" id="AFGF01000107">
    <property type="protein sequence ID" value="EGO63602.1"/>
    <property type="molecule type" value="Genomic_DNA"/>
</dbReference>
<dbReference type="PANTHER" id="PTHR43278">
    <property type="entry name" value="NAD(P)H-DEPENDENT FMN-CONTAINING OXIDOREDUCTASE YWQN-RELATED"/>
    <property type="match status" value="1"/>
</dbReference>
<dbReference type="GO" id="GO:0016491">
    <property type="term" value="F:oxidoreductase activity"/>
    <property type="evidence" value="ECO:0007669"/>
    <property type="project" value="InterPro"/>
</dbReference>
<dbReference type="RefSeq" id="WP_004096313.1">
    <property type="nucleotide sequence ID" value="NZ_AFGF01000107.1"/>
</dbReference>
<reference evidence="4 5" key="1">
    <citation type="journal article" date="2011" name="EMBO J.">
        <title>Structural diversity of bacterial flagellar motors.</title>
        <authorList>
            <person name="Chen S."/>
            <person name="Beeby M."/>
            <person name="Murphy G.E."/>
            <person name="Leadbetter J.R."/>
            <person name="Hendrixson D.R."/>
            <person name="Briegel A."/>
            <person name="Li Z."/>
            <person name="Shi J."/>
            <person name="Tocheva E.I."/>
            <person name="Muller A."/>
            <person name="Dobro M.J."/>
            <person name="Jensen G.J."/>
        </authorList>
    </citation>
    <scope>NUCLEOTIDE SEQUENCE [LARGE SCALE GENOMIC DNA]</scope>
    <source>
        <strain evidence="4 5">DSM 6540</strain>
    </source>
</reference>
<name>F7NKG1_9FIRM</name>
<dbReference type="eggNOG" id="COG0655">
    <property type="taxonomic scope" value="Bacteria"/>
</dbReference>
<evidence type="ECO:0000256" key="1">
    <source>
        <dbReference type="ARBA" id="ARBA00022630"/>
    </source>
</evidence>
<keyword evidence="1" id="KW-0285">Flavoprotein</keyword>
<dbReference type="InterPro" id="IPR005025">
    <property type="entry name" value="FMN_Rdtase-like_dom"/>
</dbReference>
<keyword evidence="2" id="KW-0288">FMN</keyword>
<dbReference type="AlphaFoldDB" id="F7NKG1"/>